<dbReference type="AlphaFoldDB" id="A0AAD4KTN2"/>
<protein>
    <recommendedName>
        <fullName evidence="3">NAD-dependent epimerase/dehydratase domain-containing protein</fullName>
    </recommendedName>
</protein>
<keyword evidence="2" id="KW-1185">Reference proteome</keyword>
<dbReference type="Gene3D" id="3.40.50.720">
    <property type="entry name" value="NAD(P)-binding Rossmann-like Domain"/>
    <property type="match status" value="1"/>
</dbReference>
<sequence>MTRILIIGGIRWISIGSIPSWEWPPSLQFHSPQECGADPGDTRDYSGDWECLRKRAKQDSRKVFSDVWSLSEKRVQQDGTAPKVGYIYVSGLTAARQRSSSVAVSIDLKSHFGPIHVDDLARGIHLTVDKLPFLHSSEIYPVFNFCTSIEEKLIDIVEATAIAYAYDGEIQSTAPYNAFTPTMNTSIEDADCSRAKQSLGWYPQRLEGFVRGMDVYATALEVKLPFDCTSKRAVISI</sequence>
<dbReference type="Proteomes" id="UP001201262">
    <property type="component" value="Unassembled WGS sequence"/>
</dbReference>
<evidence type="ECO:0000313" key="2">
    <source>
        <dbReference type="Proteomes" id="UP001201262"/>
    </source>
</evidence>
<proteinExistence type="predicted"/>
<organism evidence="1 2">
    <name type="scientific">Talaromyces proteolyticus</name>
    <dbReference type="NCBI Taxonomy" id="1131652"/>
    <lineage>
        <taxon>Eukaryota</taxon>
        <taxon>Fungi</taxon>
        <taxon>Dikarya</taxon>
        <taxon>Ascomycota</taxon>
        <taxon>Pezizomycotina</taxon>
        <taxon>Eurotiomycetes</taxon>
        <taxon>Eurotiomycetidae</taxon>
        <taxon>Eurotiales</taxon>
        <taxon>Trichocomaceae</taxon>
        <taxon>Talaromyces</taxon>
        <taxon>Talaromyces sect. Bacilispori</taxon>
    </lineage>
</organism>
<dbReference type="InterPro" id="IPR036291">
    <property type="entry name" value="NAD(P)-bd_dom_sf"/>
</dbReference>
<reference evidence="1" key="1">
    <citation type="submission" date="2021-12" db="EMBL/GenBank/DDBJ databases">
        <title>Convergent genome expansion in fungi linked to evolution of root-endophyte symbiosis.</title>
        <authorList>
            <consortium name="DOE Joint Genome Institute"/>
            <person name="Ke Y.-H."/>
            <person name="Bonito G."/>
            <person name="Liao H.-L."/>
            <person name="Looney B."/>
            <person name="Rojas-Flechas A."/>
            <person name="Nash J."/>
            <person name="Hameed K."/>
            <person name="Schadt C."/>
            <person name="Martin F."/>
            <person name="Crous P.W."/>
            <person name="Miettinen O."/>
            <person name="Magnuson J.K."/>
            <person name="Labbe J."/>
            <person name="Jacobson D."/>
            <person name="Doktycz M.J."/>
            <person name="Veneault-Fourrey C."/>
            <person name="Kuo A."/>
            <person name="Mondo S."/>
            <person name="Calhoun S."/>
            <person name="Riley R."/>
            <person name="Ohm R."/>
            <person name="LaButti K."/>
            <person name="Andreopoulos B."/>
            <person name="Pangilinan J."/>
            <person name="Nolan M."/>
            <person name="Tritt A."/>
            <person name="Clum A."/>
            <person name="Lipzen A."/>
            <person name="Daum C."/>
            <person name="Barry K."/>
            <person name="Grigoriev I.V."/>
            <person name="Vilgalys R."/>
        </authorList>
    </citation>
    <scope>NUCLEOTIDE SEQUENCE</scope>
    <source>
        <strain evidence="1">PMI_201</strain>
    </source>
</reference>
<dbReference type="SUPFAM" id="SSF51735">
    <property type="entry name" value="NAD(P)-binding Rossmann-fold domains"/>
    <property type="match status" value="1"/>
</dbReference>
<gene>
    <name evidence="1" type="ORF">BGW36DRAFT_358118</name>
</gene>
<accession>A0AAD4KTN2</accession>
<name>A0AAD4KTN2_9EURO</name>
<dbReference type="EMBL" id="JAJTJA010000005">
    <property type="protein sequence ID" value="KAH8698590.1"/>
    <property type="molecule type" value="Genomic_DNA"/>
</dbReference>
<evidence type="ECO:0000313" key="1">
    <source>
        <dbReference type="EMBL" id="KAH8698590.1"/>
    </source>
</evidence>
<dbReference type="GeneID" id="70244225"/>
<dbReference type="RefSeq" id="XP_046073054.1">
    <property type="nucleotide sequence ID" value="XM_046213938.1"/>
</dbReference>
<comment type="caution">
    <text evidence="1">The sequence shown here is derived from an EMBL/GenBank/DDBJ whole genome shotgun (WGS) entry which is preliminary data.</text>
</comment>
<evidence type="ECO:0008006" key="3">
    <source>
        <dbReference type="Google" id="ProtNLM"/>
    </source>
</evidence>